<keyword evidence="7" id="KW-0812">Transmembrane</keyword>
<dbReference type="Proteomes" id="UP000199663">
    <property type="component" value="Unassembled WGS sequence"/>
</dbReference>
<keyword evidence="6" id="KW-0012">Acyltransferase</keyword>
<evidence type="ECO:0000256" key="3">
    <source>
        <dbReference type="ARBA" id="ARBA00022519"/>
    </source>
</evidence>
<organism evidence="8 9">
    <name type="scientific">Rhodonellum ikkaensis</name>
    <dbReference type="NCBI Taxonomy" id="336829"/>
    <lineage>
        <taxon>Bacteria</taxon>
        <taxon>Pseudomonadati</taxon>
        <taxon>Bacteroidota</taxon>
        <taxon>Cytophagia</taxon>
        <taxon>Cytophagales</taxon>
        <taxon>Cytophagaceae</taxon>
        <taxon>Rhodonellum</taxon>
    </lineage>
</organism>
<keyword evidence="9" id="KW-1185">Reference proteome</keyword>
<dbReference type="PIRSF" id="PIRSF026649">
    <property type="entry name" value="MsbB"/>
    <property type="match status" value="1"/>
</dbReference>
<keyword evidence="2" id="KW-1003">Cell membrane</keyword>
<evidence type="ECO:0000256" key="6">
    <source>
        <dbReference type="ARBA" id="ARBA00023315"/>
    </source>
</evidence>
<evidence type="ECO:0000256" key="7">
    <source>
        <dbReference type="SAM" id="Phobius"/>
    </source>
</evidence>
<evidence type="ECO:0000256" key="2">
    <source>
        <dbReference type="ARBA" id="ARBA00022475"/>
    </source>
</evidence>
<keyword evidence="5 7" id="KW-0472">Membrane</keyword>
<keyword evidence="7" id="KW-1133">Transmembrane helix</keyword>
<evidence type="ECO:0000256" key="4">
    <source>
        <dbReference type="ARBA" id="ARBA00022679"/>
    </source>
</evidence>
<reference evidence="8 9" key="1">
    <citation type="submission" date="2016-10" db="EMBL/GenBank/DDBJ databases">
        <authorList>
            <person name="Varghese N."/>
            <person name="Submissions S."/>
        </authorList>
    </citation>
    <scope>NUCLEOTIDE SEQUENCE [LARGE SCALE GENOMIC DNA]</scope>
    <source>
        <strain evidence="8 9">DSM 17997</strain>
    </source>
</reference>
<comment type="subcellular location">
    <subcellularLocation>
        <location evidence="1">Cell inner membrane</location>
    </subcellularLocation>
</comment>
<keyword evidence="4" id="KW-0808">Transferase</keyword>
<proteinExistence type="predicted"/>
<protein>
    <submittedName>
        <fullName evidence="8">KDO2-lipid IV(A) lauroyltransferase</fullName>
    </submittedName>
</protein>
<evidence type="ECO:0000313" key="8">
    <source>
        <dbReference type="EMBL" id="SDZ45814.1"/>
    </source>
</evidence>
<dbReference type="Pfam" id="PF03279">
    <property type="entry name" value="Lip_A_acyltrans"/>
    <property type="match status" value="1"/>
</dbReference>
<name>A0A1H3T6H2_9BACT</name>
<comment type="caution">
    <text evidence="8">The sequence shown here is derived from an EMBL/GenBank/DDBJ whole genome shotgun (WGS) entry which is preliminary data.</text>
</comment>
<dbReference type="PANTHER" id="PTHR30606:SF10">
    <property type="entry name" value="PHOSPHATIDYLINOSITOL MANNOSIDE ACYLTRANSFERASE"/>
    <property type="match status" value="1"/>
</dbReference>
<sequence>MFAIKLISLLPLSVLYIFSDMLYLIGYHLLGYRKKVIRQNLLHAFPEKSAKERRKIEKEFFRNLTDSFAETIKMYTISKEELAKRVQIVNYELALSQIEKNQVVVGVTGHFFNWELHLQHMMANISTKVDVVYLKVNSPFFENLMKTIRSRFGGGLVERATFQRDYLRKRDQPRLIVLAADQRPSKSEMRYWTPFLHRETAFFEGAEKLAKRFGHTVIYSHAAKPKRGHYVFTYQPLSSPPYDNDAEHSITDEFVRRMEANIRENPALYLWSHNRWKEKKTPVSVSE</sequence>
<evidence type="ECO:0000256" key="5">
    <source>
        <dbReference type="ARBA" id="ARBA00023136"/>
    </source>
</evidence>
<dbReference type="InterPro" id="IPR004960">
    <property type="entry name" value="LipA_acyltrans"/>
</dbReference>
<dbReference type="PANTHER" id="PTHR30606">
    <property type="entry name" value="LIPID A BIOSYNTHESIS LAUROYL ACYLTRANSFERASE"/>
    <property type="match status" value="1"/>
</dbReference>
<dbReference type="RefSeq" id="WP_019599324.1">
    <property type="nucleotide sequence ID" value="NZ_FNQC01000015.1"/>
</dbReference>
<keyword evidence="3" id="KW-0997">Cell inner membrane</keyword>
<evidence type="ECO:0000313" key="9">
    <source>
        <dbReference type="Proteomes" id="UP000199663"/>
    </source>
</evidence>
<dbReference type="EMBL" id="FNQC01000015">
    <property type="protein sequence ID" value="SDZ45814.1"/>
    <property type="molecule type" value="Genomic_DNA"/>
</dbReference>
<gene>
    <name evidence="8" type="ORF">SAMN05444412_11592</name>
</gene>
<accession>A0A1H3T6H2</accession>
<feature type="transmembrane region" description="Helical" evidence="7">
    <location>
        <begin position="6"/>
        <end position="30"/>
    </location>
</feature>
<evidence type="ECO:0000256" key="1">
    <source>
        <dbReference type="ARBA" id="ARBA00004533"/>
    </source>
</evidence>
<dbReference type="CDD" id="cd07984">
    <property type="entry name" value="LPLAT_LABLAT-like"/>
    <property type="match status" value="1"/>
</dbReference>